<keyword evidence="3" id="KW-1185">Reference proteome</keyword>
<reference evidence="3" key="1">
    <citation type="submission" date="2022-10" db="EMBL/GenBank/DDBJ databases">
        <title>Genome assembly of Pristionchus species.</title>
        <authorList>
            <person name="Yoshida K."/>
            <person name="Sommer R.J."/>
        </authorList>
    </citation>
    <scope>NUCLEOTIDE SEQUENCE [LARGE SCALE GENOMIC DNA]</scope>
    <source>
        <strain evidence="3">RS5460</strain>
    </source>
</reference>
<proteinExistence type="predicted"/>
<keyword evidence="1" id="KW-0472">Membrane</keyword>
<feature type="non-terminal residue" evidence="2">
    <location>
        <position position="77"/>
    </location>
</feature>
<accession>A0AAN5CKF1</accession>
<sequence length="77" mass="7937">AVAVSSIESSSRLVTFVSWVSGGSGLSLVSFGSSRSRFARLSGRSILSGLSRWSGRVRRTVLSLGSGSSDGFSSVHA</sequence>
<feature type="transmembrane region" description="Helical" evidence="1">
    <location>
        <begin position="13"/>
        <end position="32"/>
    </location>
</feature>
<keyword evidence="1" id="KW-1133">Transmembrane helix</keyword>
<evidence type="ECO:0000313" key="3">
    <source>
        <dbReference type="Proteomes" id="UP001328107"/>
    </source>
</evidence>
<feature type="non-terminal residue" evidence="2">
    <location>
        <position position="1"/>
    </location>
</feature>
<protein>
    <submittedName>
        <fullName evidence="2">Uncharacterized protein</fullName>
    </submittedName>
</protein>
<dbReference type="AlphaFoldDB" id="A0AAN5CKF1"/>
<keyword evidence="1" id="KW-0812">Transmembrane</keyword>
<evidence type="ECO:0000256" key="1">
    <source>
        <dbReference type="SAM" id="Phobius"/>
    </source>
</evidence>
<gene>
    <name evidence="2" type="ORF">PMAYCL1PPCAC_16263</name>
</gene>
<evidence type="ECO:0000313" key="2">
    <source>
        <dbReference type="EMBL" id="GMR46068.1"/>
    </source>
</evidence>
<name>A0AAN5CKF1_9BILA</name>
<dbReference type="EMBL" id="BTRK01000004">
    <property type="protein sequence ID" value="GMR46068.1"/>
    <property type="molecule type" value="Genomic_DNA"/>
</dbReference>
<dbReference type="Proteomes" id="UP001328107">
    <property type="component" value="Unassembled WGS sequence"/>
</dbReference>
<comment type="caution">
    <text evidence="2">The sequence shown here is derived from an EMBL/GenBank/DDBJ whole genome shotgun (WGS) entry which is preliminary data.</text>
</comment>
<organism evidence="2 3">
    <name type="scientific">Pristionchus mayeri</name>
    <dbReference type="NCBI Taxonomy" id="1317129"/>
    <lineage>
        <taxon>Eukaryota</taxon>
        <taxon>Metazoa</taxon>
        <taxon>Ecdysozoa</taxon>
        <taxon>Nematoda</taxon>
        <taxon>Chromadorea</taxon>
        <taxon>Rhabditida</taxon>
        <taxon>Rhabditina</taxon>
        <taxon>Diplogasteromorpha</taxon>
        <taxon>Diplogasteroidea</taxon>
        <taxon>Neodiplogasteridae</taxon>
        <taxon>Pristionchus</taxon>
    </lineage>
</organism>